<comment type="subunit">
    <text evidence="8">Part of the Bam complex.</text>
</comment>
<evidence type="ECO:0000256" key="2">
    <source>
        <dbReference type="ARBA" id="ARBA00022452"/>
    </source>
</evidence>
<proteinExistence type="inferred from homology"/>
<keyword evidence="6 8" id="KW-0472">Membrane</keyword>
<evidence type="ECO:0000256" key="1">
    <source>
        <dbReference type="ARBA" id="ARBA00004370"/>
    </source>
</evidence>
<evidence type="ECO:0000313" key="11">
    <source>
        <dbReference type="EMBL" id="SCX34890.1"/>
    </source>
</evidence>
<dbReference type="Proteomes" id="UP000187891">
    <property type="component" value="Unassembled WGS sequence"/>
</dbReference>
<reference evidence="12" key="1">
    <citation type="submission" date="2016-10" db="EMBL/GenBank/DDBJ databases">
        <authorList>
            <person name="Wibberg D."/>
        </authorList>
    </citation>
    <scope>NUCLEOTIDE SEQUENCE [LARGE SCALE GENOMIC DNA]</scope>
</reference>
<sequence>MKAGSKFLNAVSAVALSAGVSSVAVLGVLVSSGVANAAVISRVDVRGAERSGADAVRSNITIAPGQNFSNADIDESVKRLYATGYFSNVSMSVSGKTLVVTVSENNLVNQVVFNGNRKIKDDKLQGIVQTQSLGPYDQTLVTADIARIKDAYAAIGRSDVQVTTQVVNVGQGRVNLAFVINEGERTKIARIDFVGNNAYSDGRLAAVLNTKKSNMLSFLTRKDVYNEDKLRADEEALRQFYYNRGYADFRVTSSDAVLDEATNEYTITINVDEGQRYAFGNVAVESTVPGVDGSELQGLVETKSGAGYSAKEVQQSIEAISKRVSAEGYPFARVTPRGDRDMAGNTIGVTYIVDQGERAYVERIEIRGNTRTRDYVIRREFDISEGDAFNQTVVSAAKRRLEALGYFSKVNIGTSQGSAPDRVVILVDVEDQATGSFGIGAGYSQNDGALLEASIEEKNFLGRGQYIRIAAGAGQDDARTYNLSFTEPYFLGYRLAAGFDLFKSQSSNEDYYDYDEQGFALRVTAPITENLATTFKYTYKQIKYDGKSGYDDVDGAGNYVNLASPYVDLINGGNWTQSIISNTLAYNSLDDRNMPREGWQGALTNEFAGLGGDSEYYKIYAKARYYHTLSDEYDIIGSITGQAGYVAPTGDNLLVFDQFKIGGRVIRGFENDGIGPRIGDDAIGGTTYFAASAEVTAPMPGVPEDFGLRLAGFVDAGTLYGNKVRTAAGENVQDDSSIRASAGIGLMWASPFGPLRVDYAVPFMKEDYDEVQNFRFGMSNTF</sequence>
<evidence type="ECO:0000313" key="12">
    <source>
        <dbReference type="Proteomes" id="UP000187891"/>
    </source>
</evidence>
<dbReference type="GO" id="GO:0051205">
    <property type="term" value="P:protein insertion into membrane"/>
    <property type="evidence" value="ECO:0007669"/>
    <property type="project" value="UniProtKB-UniRule"/>
</dbReference>
<dbReference type="PROSITE" id="PS51779">
    <property type="entry name" value="POTRA"/>
    <property type="match status" value="4"/>
</dbReference>
<feature type="domain" description="POTRA" evidence="10">
    <location>
        <begin position="106"/>
        <end position="183"/>
    </location>
</feature>
<dbReference type="GO" id="GO:0009279">
    <property type="term" value="C:cell outer membrane"/>
    <property type="evidence" value="ECO:0007669"/>
    <property type="project" value="UniProtKB-SubCell"/>
</dbReference>
<dbReference type="PIRSF" id="PIRSF006076">
    <property type="entry name" value="OM_assembly_OMP85"/>
    <property type="match status" value="1"/>
</dbReference>
<dbReference type="RefSeq" id="WP_077122667.1">
    <property type="nucleotide sequence ID" value="NZ_FMUE01000017.1"/>
</dbReference>
<dbReference type="STRING" id="1907666.DSM25559_4680"/>
<dbReference type="InterPro" id="IPR000184">
    <property type="entry name" value="Bac_surfAg_D15"/>
</dbReference>
<accession>A0A1R3U1A4</accession>
<evidence type="ECO:0000256" key="4">
    <source>
        <dbReference type="ARBA" id="ARBA00022729"/>
    </source>
</evidence>
<dbReference type="PANTHER" id="PTHR12815:SF23">
    <property type="entry name" value="OUTER MEMBRANE PROTEIN ASSEMBLY FACTOR BAMA"/>
    <property type="match status" value="1"/>
</dbReference>
<feature type="domain" description="POTRA" evidence="10">
    <location>
        <begin position="359"/>
        <end position="432"/>
    </location>
</feature>
<dbReference type="Gene3D" id="2.40.160.50">
    <property type="entry name" value="membrane protein fhac: a member of the omp85/tpsb transporter family"/>
    <property type="match status" value="1"/>
</dbReference>
<dbReference type="EMBL" id="FMUE01000017">
    <property type="protein sequence ID" value="SCX34890.1"/>
    <property type="molecule type" value="Genomic_DNA"/>
</dbReference>
<evidence type="ECO:0000256" key="8">
    <source>
        <dbReference type="HAMAP-Rule" id="MF_01430"/>
    </source>
</evidence>
<dbReference type="PANTHER" id="PTHR12815">
    <property type="entry name" value="SORTING AND ASSEMBLY MACHINERY SAMM50 PROTEIN FAMILY MEMBER"/>
    <property type="match status" value="1"/>
</dbReference>
<comment type="similarity">
    <text evidence="8">Belongs to the BamA family.</text>
</comment>
<keyword evidence="2 8" id="KW-1134">Transmembrane beta strand</keyword>
<evidence type="ECO:0000256" key="6">
    <source>
        <dbReference type="ARBA" id="ARBA00023136"/>
    </source>
</evidence>
<organism evidence="11 12">
    <name type="scientific">Agrobacterium rosae</name>
    <dbReference type="NCBI Taxonomy" id="1972867"/>
    <lineage>
        <taxon>Bacteria</taxon>
        <taxon>Pseudomonadati</taxon>
        <taxon>Pseudomonadota</taxon>
        <taxon>Alphaproteobacteria</taxon>
        <taxon>Hyphomicrobiales</taxon>
        <taxon>Rhizobiaceae</taxon>
        <taxon>Rhizobium/Agrobacterium group</taxon>
        <taxon>Agrobacterium</taxon>
    </lineage>
</organism>
<gene>
    <name evidence="8 11" type="primary">bamA</name>
    <name evidence="11" type="ORF">DSM25559_4680</name>
</gene>
<protein>
    <recommendedName>
        <fullName evidence="8 9">Outer membrane protein assembly factor BamA</fullName>
    </recommendedName>
</protein>
<dbReference type="Pfam" id="PF07244">
    <property type="entry name" value="POTRA"/>
    <property type="match status" value="5"/>
</dbReference>
<keyword evidence="3 8" id="KW-0812">Transmembrane</keyword>
<keyword evidence="5 8" id="KW-0677">Repeat</keyword>
<dbReference type="InterPro" id="IPR039910">
    <property type="entry name" value="D15-like"/>
</dbReference>
<evidence type="ECO:0000256" key="3">
    <source>
        <dbReference type="ARBA" id="ARBA00022692"/>
    </source>
</evidence>
<dbReference type="NCBIfam" id="TIGR03303">
    <property type="entry name" value="OM_YaeT"/>
    <property type="match status" value="1"/>
</dbReference>
<evidence type="ECO:0000256" key="9">
    <source>
        <dbReference type="NCBIfam" id="TIGR03303"/>
    </source>
</evidence>
<feature type="domain" description="POTRA" evidence="10">
    <location>
        <begin position="38"/>
        <end position="105"/>
    </location>
</feature>
<dbReference type="Gene3D" id="3.10.20.310">
    <property type="entry name" value="membrane protein fhac"/>
    <property type="match status" value="5"/>
</dbReference>
<evidence type="ECO:0000256" key="7">
    <source>
        <dbReference type="ARBA" id="ARBA00023237"/>
    </source>
</evidence>
<dbReference type="InterPro" id="IPR010827">
    <property type="entry name" value="BamA/TamA_POTRA"/>
</dbReference>
<feature type="domain" description="POTRA" evidence="10">
    <location>
        <begin position="186"/>
        <end position="274"/>
    </location>
</feature>
<comment type="function">
    <text evidence="8">Part of the outer membrane protein assembly complex, which is involved in assembly and insertion of beta-barrel proteins into the outer membrane.</text>
</comment>
<dbReference type="AlphaFoldDB" id="A0A1R3U1A4"/>
<dbReference type="InterPro" id="IPR034746">
    <property type="entry name" value="POTRA"/>
</dbReference>
<comment type="subcellular location">
    <subcellularLocation>
        <location evidence="8">Cell outer membrane</location>
    </subcellularLocation>
    <subcellularLocation>
        <location evidence="1">Membrane</location>
    </subcellularLocation>
</comment>
<dbReference type="HAMAP" id="MF_01430">
    <property type="entry name" value="OM_assembly_BamA"/>
    <property type="match status" value="1"/>
</dbReference>
<dbReference type="InterPro" id="IPR023707">
    <property type="entry name" value="OM_assembly_BamA"/>
</dbReference>
<evidence type="ECO:0000259" key="10">
    <source>
        <dbReference type="PROSITE" id="PS51779"/>
    </source>
</evidence>
<keyword evidence="4 8" id="KW-0732">Signal</keyword>
<dbReference type="GO" id="GO:0043165">
    <property type="term" value="P:Gram-negative-bacterium-type cell outer membrane assembly"/>
    <property type="evidence" value="ECO:0007669"/>
    <property type="project" value="UniProtKB-UniRule"/>
</dbReference>
<evidence type="ECO:0000256" key="5">
    <source>
        <dbReference type="ARBA" id="ARBA00022737"/>
    </source>
</evidence>
<name>A0A1R3U1A4_9HYPH</name>
<keyword evidence="7 8" id="KW-0998">Cell outer membrane</keyword>
<dbReference type="Pfam" id="PF01103">
    <property type="entry name" value="Omp85"/>
    <property type="match status" value="1"/>
</dbReference>